<comment type="caution">
    <text evidence="3">The sequence shown here is derived from an EMBL/GenBank/DDBJ whole genome shotgun (WGS) entry which is preliminary data.</text>
</comment>
<dbReference type="Proteomes" id="UP000049077">
    <property type="component" value="Unassembled WGS sequence"/>
</dbReference>
<gene>
    <name evidence="2" type="ORF">VCR4J5_1220048</name>
    <name evidence="3" type="ORF">VCR5J5_1450124</name>
</gene>
<evidence type="ECO:0000256" key="1">
    <source>
        <dbReference type="SAM" id="Phobius"/>
    </source>
</evidence>
<evidence type="ECO:0000313" key="5">
    <source>
        <dbReference type="Proteomes" id="UP000049495"/>
    </source>
</evidence>
<dbReference type="OrthoDB" id="5824286at2"/>
<sequence>MQQVPATKNKIDEITKGLYSEADQRNQSKLKRKIIERCLMVLALVGSFAVVSLFGDVLSRVQDAATPDHLIYGTWIEQDVAHYATDEFVLNANGVSVRGSVISTNFDFDGHYFEYKAGEKTYRYRMTNSDNTEMVLDSDSHYNPIFRLKGHIDNSVR</sequence>
<dbReference type="GeneID" id="93899215"/>
<reference evidence="5" key="1">
    <citation type="submission" date="2014-06" db="EMBL/GenBank/DDBJ databases">
        <authorList>
            <person name="Le Roux Frederique"/>
        </authorList>
    </citation>
    <scope>NUCLEOTIDE SEQUENCE [LARGE SCALE GENOMIC DNA]</scope>
    <source>
        <strain evidence="5">J5-5</strain>
    </source>
</reference>
<dbReference type="AlphaFoldDB" id="A0A0T7CUV2"/>
<dbReference type="InterPro" id="IPR021271">
    <property type="entry name" value="DUF2850"/>
</dbReference>
<keyword evidence="1" id="KW-0812">Transmembrane</keyword>
<organism evidence="3 5">
    <name type="scientific">Vibrio crassostreae</name>
    <dbReference type="NCBI Taxonomy" id="246167"/>
    <lineage>
        <taxon>Bacteria</taxon>
        <taxon>Pseudomonadati</taxon>
        <taxon>Pseudomonadota</taxon>
        <taxon>Gammaproteobacteria</taxon>
        <taxon>Vibrionales</taxon>
        <taxon>Vibrionaceae</taxon>
        <taxon>Vibrio</taxon>
    </lineage>
</organism>
<evidence type="ECO:0000313" key="4">
    <source>
        <dbReference type="Proteomes" id="UP000049077"/>
    </source>
</evidence>
<dbReference type="Pfam" id="PF11012">
    <property type="entry name" value="DUF2850"/>
    <property type="match status" value="1"/>
</dbReference>
<protein>
    <recommendedName>
        <fullName evidence="6">N-acetylglutamate synthase</fullName>
    </recommendedName>
</protein>
<reference evidence="3 4" key="2">
    <citation type="submission" date="2014-06" db="EMBL/GenBank/DDBJ databases">
        <authorList>
            <person name="Le Roux F."/>
        </authorList>
    </citation>
    <scope>NUCLEOTIDE SEQUENCE</scope>
    <source>
        <strain evidence="2 4">J5-4</strain>
        <strain evidence="3">J5-5</strain>
    </source>
</reference>
<dbReference type="Proteomes" id="UP000049495">
    <property type="component" value="Unassembled WGS sequence"/>
</dbReference>
<keyword evidence="1" id="KW-1133">Transmembrane helix</keyword>
<dbReference type="RefSeq" id="WP_048657893.1">
    <property type="nucleotide sequence ID" value="NZ_AP025476.1"/>
</dbReference>
<name>A0A0T7CUV2_9VIBR</name>
<proteinExistence type="predicted"/>
<feature type="transmembrane region" description="Helical" evidence="1">
    <location>
        <begin position="34"/>
        <end position="54"/>
    </location>
</feature>
<evidence type="ECO:0000313" key="2">
    <source>
        <dbReference type="EMBL" id="CDS95470.1"/>
    </source>
</evidence>
<dbReference type="EMBL" id="CCJX01000027">
    <property type="protein sequence ID" value="CDS95470.1"/>
    <property type="molecule type" value="Genomic_DNA"/>
</dbReference>
<evidence type="ECO:0008006" key="6">
    <source>
        <dbReference type="Google" id="ProtNLM"/>
    </source>
</evidence>
<keyword evidence="4" id="KW-1185">Reference proteome</keyword>
<dbReference type="EMBL" id="CCJV01000052">
    <property type="protein sequence ID" value="CDT11530.1"/>
    <property type="molecule type" value="Genomic_DNA"/>
</dbReference>
<accession>A0A0T7CUV2</accession>
<evidence type="ECO:0000313" key="3">
    <source>
        <dbReference type="EMBL" id="CDT11530.1"/>
    </source>
</evidence>
<keyword evidence="1" id="KW-0472">Membrane</keyword>